<comment type="caution">
    <text evidence="2">The sequence shown here is derived from an EMBL/GenBank/DDBJ whole genome shotgun (WGS) entry which is preliminary data.</text>
</comment>
<reference evidence="3" key="2">
    <citation type="submission" date="2015-07" db="EMBL/GenBank/DDBJ databases">
        <title>Contrasting host-pathogen interactions and genome evolution in two generalist and specialist microsporidian pathogens of mosquitoes.</title>
        <authorList>
            <consortium name="The Broad Institute Genomics Platform"/>
            <consortium name="The Broad Institute Genome Sequencing Center for Infectious Disease"/>
            <person name="Cuomo C.A."/>
            <person name="Sanscrainte N.D."/>
            <person name="Goldberg J.M."/>
            <person name="Heiman D."/>
            <person name="Young S."/>
            <person name="Zeng Q."/>
            <person name="Becnel J.J."/>
            <person name="Birren B.W."/>
        </authorList>
    </citation>
    <scope>NUCLEOTIDE SEQUENCE [LARGE SCALE GENOMIC DNA]</scope>
    <source>
        <strain evidence="3">USNM 41457</strain>
    </source>
</reference>
<keyword evidence="1" id="KW-0812">Transmembrane</keyword>
<keyword evidence="1" id="KW-0472">Membrane</keyword>
<evidence type="ECO:0000256" key="1">
    <source>
        <dbReference type="SAM" id="Phobius"/>
    </source>
</evidence>
<dbReference type="HOGENOM" id="CLU_2250103_0_0_1"/>
<gene>
    <name evidence="2" type="ORF">EDEG_02535</name>
</gene>
<feature type="transmembrane region" description="Helical" evidence="1">
    <location>
        <begin position="32"/>
        <end position="55"/>
    </location>
</feature>
<dbReference type="EMBL" id="AFBI03000046">
    <property type="protein sequence ID" value="EJW03083.1"/>
    <property type="molecule type" value="Genomic_DNA"/>
</dbReference>
<dbReference type="Proteomes" id="UP000003163">
    <property type="component" value="Unassembled WGS sequence"/>
</dbReference>
<dbReference type="VEuPathDB" id="MicrosporidiaDB:EDEG_02535"/>
<evidence type="ECO:0000313" key="3">
    <source>
        <dbReference type="Proteomes" id="UP000003163"/>
    </source>
</evidence>
<dbReference type="InParanoid" id="J8ZTW3"/>
<organism evidence="2 3">
    <name type="scientific">Edhazardia aedis (strain USNM 41457)</name>
    <name type="common">Microsporidian parasite</name>
    <dbReference type="NCBI Taxonomy" id="1003232"/>
    <lineage>
        <taxon>Eukaryota</taxon>
        <taxon>Fungi</taxon>
        <taxon>Fungi incertae sedis</taxon>
        <taxon>Microsporidia</taxon>
        <taxon>Edhazardia</taxon>
    </lineage>
</organism>
<keyword evidence="1" id="KW-1133">Transmembrane helix</keyword>
<reference evidence="2 3" key="1">
    <citation type="submission" date="2011-08" db="EMBL/GenBank/DDBJ databases">
        <authorList>
            <person name="Liu Z.J."/>
            <person name="Shi F.L."/>
            <person name="Lu J.Q."/>
            <person name="Li M."/>
            <person name="Wang Z.L."/>
        </authorList>
    </citation>
    <scope>NUCLEOTIDE SEQUENCE [LARGE SCALE GENOMIC DNA]</scope>
    <source>
        <strain evidence="2 3">USNM 41457</strain>
    </source>
</reference>
<protein>
    <submittedName>
        <fullName evidence="2">Uncharacterized protein</fullName>
    </submittedName>
</protein>
<proteinExistence type="predicted"/>
<accession>J8ZTW3</accession>
<name>J8ZTW3_EDHAE</name>
<sequence>MIIKYLLLKKQDVKNICKRKFFIFSLFEQYKYFIILCVRYYMINFFFGFSIYYFFCMSKKKQFITINKLTKTSTISCSTIIKFITKRTENADPEKITTKFIPII</sequence>
<dbReference type="AlphaFoldDB" id="J8ZTW3"/>
<keyword evidence="3" id="KW-1185">Reference proteome</keyword>
<evidence type="ECO:0000313" key="2">
    <source>
        <dbReference type="EMBL" id="EJW03083.1"/>
    </source>
</evidence>